<protein>
    <recommendedName>
        <fullName evidence="3">mannosyl-glycoprotein endo-beta-N-acetylglucosaminidase</fullName>
        <ecNumber evidence="3">3.2.1.96</ecNumber>
    </recommendedName>
</protein>
<dbReference type="KEGG" id="smo:SELMODRAFT_117578"/>
<dbReference type="EMBL" id="GL377621">
    <property type="protein sequence ID" value="EFJ15794.1"/>
    <property type="molecule type" value="Genomic_DNA"/>
</dbReference>
<evidence type="ECO:0000256" key="5">
    <source>
        <dbReference type="ARBA" id="ARBA00022801"/>
    </source>
</evidence>
<evidence type="ECO:0000256" key="4">
    <source>
        <dbReference type="ARBA" id="ARBA00022490"/>
    </source>
</evidence>
<dbReference type="Gene3D" id="2.60.120.260">
    <property type="entry name" value="Galactose-binding domain-like"/>
    <property type="match status" value="1"/>
</dbReference>
<dbReference type="eggNOG" id="KOG2331">
    <property type="taxonomic scope" value="Eukaryota"/>
</dbReference>
<dbReference type="InParanoid" id="D8SI27"/>
<dbReference type="Proteomes" id="UP000001514">
    <property type="component" value="Unassembled WGS sequence"/>
</dbReference>
<evidence type="ECO:0000256" key="6">
    <source>
        <dbReference type="ARBA" id="ARBA00023295"/>
    </source>
</evidence>
<dbReference type="STRING" id="88036.D8SI27"/>
<dbReference type="InterPro" id="IPR005201">
    <property type="entry name" value="TIM_ENGase"/>
</dbReference>
<dbReference type="InterPro" id="IPR017853">
    <property type="entry name" value="GH"/>
</dbReference>
<keyword evidence="6" id="KW-0326">Glycosidase</keyword>
<dbReference type="Gramene" id="EFJ15794">
    <property type="protein sequence ID" value="EFJ15794"/>
    <property type="gene ID" value="SELMODRAFT_117578"/>
</dbReference>
<evidence type="ECO:0000256" key="7">
    <source>
        <dbReference type="ARBA" id="ARBA00034414"/>
    </source>
</evidence>
<dbReference type="PANTHER" id="PTHR13246">
    <property type="entry name" value="ENDO BETA N-ACETYLGLUCOSAMINIDASE"/>
    <property type="match status" value="1"/>
</dbReference>
<evidence type="ECO:0000256" key="1">
    <source>
        <dbReference type="ARBA" id="ARBA00004514"/>
    </source>
</evidence>
<dbReference type="Gene3D" id="3.20.20.80">
    <property type="entry name" value="Glycosidases"/>
    <property type="match status" value="1"/>
</dbReference>
<reference evidence="10 11" key="1">
    <citation type="journal article" date="2011" name="Science">
        <title>The Selaginella genome identifies genetic changes associated with the evolution of vascular plants.</title>
        <authorList>
            <person name="Banks J.A."/>
            <person name="Nishiyama T."/>
            <person name="Hasebe M."/>
            <person name="Bowman J.L."/>
            <person name="Gribskov M."/>
            <person name="dePamphilis C."/>
            <person name="Albert V.A."/>
            <person name="Aono N."/>
            <person name="Aoyama T."/>
            <person name="Ambrose B.A."/>
            <person name="Ashton N.W."/>
            <person name="Axtell M.J."/>
            <person name="Barker E."/>
            <person name="Barker M.S."/>
            <person name="Bennetzen J.L."/>
            <person name="Bonawitz N.D."/>
            <person name="Chapple C."/>
            <person name="Cheng C."/>
            <person name="Correa L.G."/>
            <person name="Dacre M."/>
            <person name="DeBarry J."/>
            <person name="Dreyer I."/>
            <person name="Elias M."/>
            <person name="Engstrom E.M."/>
            <person name="Estelle M."/>
            <person name="Feng L."/>
            <person name="Finet C."/>
            <person name="Floyd S.K."/>
            <person name="Frommer W.B."/>
            <person name="Fujita T."/>
            <person name="Gramzow L."/>
            <person name="Gutensohn M."/>
            <person name="Harholt J."/>
            <person name="Hattori M."/>
            <person name="Heyl A."/>
            <person name="Hirai T."/>
            <person name="Hiwatashi Y."/>
            <person name="Ishikawa M."/>
            <person name="Iwata M."/>
            <person name="Karol K.G."/>
            <person name="Koehler B."/>
            <person name="Kolukisaoglu U."/>
            <person name="Kubo M."/>
            <person name="Kurata T."/>
            <person name="Lalonde S."/>
            <person name="Li K."/>
            <person name="Li Y."/>
            <person name="Litt A."/>
            <person name="Lyons E."/>
            <person name="Manning G."/>
            <person name="Maruyama T."/>
            <person name="Michael T.P."/>
            <person name="Mikami K."/>
            <person name="Miyazaki S."/>
            <person name="Morinaga S."/>
            <person name="Murata T."/>
            <person name="Mueller-Roeber B."/>
            <person name="Nelson D.R."/>
            <person name="Obara M."/>
            <person name="Oguri Y."/>
            <person name="Olmstead R.G."/>
            <person name="Onodera N."/>
            <person name="Petersen B.L."/>
            <person name="Pils B."/>
            <person name="Prigge M."/>
            <person name="Rensing S.A."/>
            <person name="Riano-Pachon D.M."/>
            <person name="Roberts A.W."/>
            <person name="Sato Y."/>
            <person name="Scheller H.V."/>
            <person name="Schulz B."/>
            <person name="Schulz C."/>
            <person name="Shakirov E.V."/>
            <person name="Shibagaki N."/>
            <person name="Shinohara N."/>
            <person name="Shippen D.E."/>
            <person name="Soerensen I."/>
            <person name="Sotooka R."/>
            <person name="Sugimoto N."/>
            <person name="Sugita M."/>
            <person name="Sumikawa N."/>
            <person name="Tanurdzic M."/>
            <person name="Theissen G."/>
            <person name="Ulvskov P."/>
            <person name="Wakazuki S."/>
            <person name="Weng J.K."/>
            <person name="Willats W.W."/>
            <person name="Wipf D."/>
            <person name="Wolf P.G."/>
            <person name="Yang L."/>
            <person name="Zimmer A.D."/>
            <person name="Zhu Q."/>
            <person name="Mitros T."/>
            <person name="Hellsten U."/>
            <person name="Loque D."/>
            <person name="Otillar R."/>
            <person name="Salamov A."/>
            <person name="Schmutz J."/>
            <person name="Shapiro H."/>
            <person name="Lindquist E."/>
            <person name="Lucas S."/>
            <person name="Rokhsar D."/>
            <person name="Grigoriev I.V."/>
        </authorList>
    </citation>
    <scope>NUCLEOTIDE SEQUENCE [LARGE SCALE GENOMIC DNA]</scope>
</reference>
<comment type="similarity">
    <text evidence="2">Belongs to the glycosyl hydrolase 85 family.</text>
</comment>
<evidence type="ECO:0000256" key="8">
    <source>
        <dbReference type="ARBA" id="ARBA00060018"/>
    </source>
</evidence>
<dbReference type="OMA" id="YCEYQCE"/>
<dbReference type="GO" id="GO:0006491">
    <property type="term" value="P:N-glycan processing"/>
    <property type="evidence" value="ECO:0000318"/>
    <property type="project" value="GO_Central"/>
</dbReference>
<dbReference type="Pfam" id="PF03644">
    <property type="entry name" value="Glyco_hydro_85"/>
    <property type="match status" value="1"/>
</dbReference>
<proteinExistence type="inferred from homology"/>
<evidence type="ECO:0000313" key="10">
    <source>
        <dbReference type="EMBL" id="EFJ15794.1"/>
    </source>
</evidence>
<dbReference type="InterPro" id="IPR032979">
    <property type="entry name" value="ENGase"/>
</dbReference>
<evidence type="ECO:0000256" key="3">
    <source>
        <dbReference type="ARBA" id="ARBA00012566"/>
    </source>
</evidence>
<organism evidence="11">
    <name type="scientific">Selaginella moellendorffii</name>
    <name type="common">Spikemoss</name>
    <dbReference type="NCBI Taxonomy" id="88036"/>
    <lineage>
        <taxon>Eukaryota</taxon>
        <taxon>Viridiplantae</taxon>
        <taxon>Streptophyta</taxon>
        <taxon>Embryophyta</taxon>
        <taxon>Tracheophyta</taxon>
        <taxon>Lycopodiopsida</taxon>
        <taxon>Selaginellales</taxon>
        <taxon>Selaginellaceae</taxon>
        <taxon>Selaginella</taxon>
    </lineage>
</organism>
<dbReference type="CDD" id="cd06547">
    <property type="entry name" value="GH85_ENGase"/>
    <property type="match status" value="1"/>
</dbReference>
<dbReference type="FunFam" id="3.20.20.80:FF:000043">
    <property type="entry name" value="cytosolic endo-beta-N-acetylglucosaminidase"/>
    <property type="match status" value="1"/>
</dbReference>
<evidence type="ECO:0000259" key="9">
    <source>
        <dbReference type="Pfam" id="PF03644"/>
    </source>
</evidence>
<keyword evidence="5" id="KW-0378">Hydrolase</keyword>
<keyword evidence="11" id="KW-1185">Reference proteome</keyword>
<dbReference type="PANTHER" id="PTHR13246:SF1">
    <property type="entry name" value="CYTOSOLIC ENDO-BETA-N-ACETYLGLUCOSAMINIDASE"/>
    <property type="match status" value="1"/>
</dbReference>
<keyword evidence="4" id="KW-0963">Cytoplasm</keyword>
<sequence length="464" mass="51815">MDLKQPALPISFPLTSLDQLTDDSVFQSFHFPFQQCSVPLALQGGKKERKSKLLVCHDMKGGYQDDRFVQGDGNYNAYSLWHWQCIDVFVYFSHSLVTIPPPCWINAGHKHGVQVLGTFITEWDQGAQTCKLLLESKDSARMYASRLAKVAREFGFDGWLLNIENTVPVEQIDTLVVFVSELTKVMHDLVPGSLVIWYDAVTVDGELKWQDMLTEKNKRFFDACDGIFINYTWKVDYAAKSAKVAGDRASDVYMGVDVFGRNTFGGGGFQSNVALKVALEAGVSAALFGPGWVYEKNIGPTFEDAQIRFWASIHNAWPVSHRYPVTLPFFSDFSQGFGKALYVDGVQVSDSPWSNISCQALQPLLLGALDPEFEVTVRSVDRVYSGGSSLRFLGKLKASDVRITKLYDPHLVLANPTLSIDFSVAFSSLASSRWILTVLRCRSCPRKTQSFTSFLSCKALEEFA</sequence>
<dbReference type="EC" id="3.2.1.96" evidence="3"/>
<evidence type="ECO:0000256" key="2">
    <source>
        <dbReference type="ARBA" id="ARBA00007849"/>
    </source>
</evidence>
<dbReference type="FunCoup" id="D8SI27">
    <property type="interactions" value="1587"/>
</dbReference>
<dbReference type="HOGENOM" id="CLU_032246_0_0_1"/>
<dbReference type="SUPFAM" id="SSF51445">
    <property type="entry name" value="(Trans)glycosidases"/>
    <property type="match status" value="1"/>
</dbReference>
<comment type="subcellular location">
    <subcellularLocation>
        <location evidence="1">Cytoplasm</location>
        <location evidence="1">Cytosol</location>
    </subcellularLocation>
</comment>
<comment type="function">
    <text evidence="8">Endoglycosidase that releases N-glycans from glycoproteins by cleaving the beta-1,4-glycosidic bond in the N,N'-diacetylchitobiose core. Involved in the production of high-mannose type N-glycans during plant development and fruit maturation.</text>
</comment>
<name>D8SI27_SELML</name>
<accession>D8SI27</accession>
<dbReference type="GO" id="GO:0033925">
    <property type="term" value="F:mannosyl-glycoprotein endo-beta-N-acetylglucosaminidase activity"/>
    <property type="evidence" value="ECO:0000318"/>
    <property type="project" value="GO_Central"/>
</dbReference>
<comment type="catalytic activity">
    <reaction evidence="7">
        <text>an N(4)-(oligosaccharide-(1-&gt;3)-[oligosaccharide-(1-&gt;6)]-beta-D-Man-(1-&gt;4)-beta-D-GlcNAc-(1-&gt;4)-alpha-D-GlcNAc)-L-asparaginyl-[protein] + H2O = an oligosaccharide-(1-&gt;3)-[oligosaccharide-(1-&gt;6)]-beta-D-Man-(1-&gt;4)-D-GlcNAc + N(4)-(N-acetyl-beta-D-glucosaminyl)-L-asparaginyl-[protein]</text>
        <dbReference type="Rhea" id="RHEA:73067"/>
        <dbReference type="Rhea" id="RHEA-COMP:12603"/>
        <dbReference type="Rhea" id="RHEA-COMP:18176"/>
        <dbReference type="ChEBI" id="CHEBI:15377"/>
        <dbReference type="ChEBI" id="CHEBI:132248"/>
        <dbReference type="ChEBI" id="CHEBI:192714"/>
        <dbReference type="ChEBI" id="CHEBI:192715"/>
        <dbReference type="EC" id="3.2.1.96"/>
    </reaction>
</comment>
<dbReference type="GO" id="GO:0005829">
    <property type="term" value="C:cytosol"/>
    <property type="evidence" value="ECO:0007669"/>
    <property type="project" value="UniProtKB-SubCell"/>
</dbReference>
<gene>
    <name evidence="10" type="ORF">SELMODRAFT_117578</name>
</gene>
<evidence type="ECO:0000313" key="11">
    <source>
        <dbReference type="Proteomes" id="UP000001514"/>
    </source>
</evidence>
<dbReference type="AlphaFoldDB" id="D8SI27"/>
<feature type="domain" description="Cytosolic endo-beta-N-acetylglucosaminidase TIM barrel" evidence="9">
    <location>
        <begin position="63"/>
        <end position="340"/>
    </location>
</feature>